<dbReference type="GO" id="GO:0015562">
    <property type="term" value="F:efflux transmembrane transporter activity"/>
    <property type="evidence" value="ECO:0007669"/>
    <property type="project" value="InterPro"/>
</dbReference>
<evidence type="ECO:0000256" key="4">
    <source>
        <dbReference type="ARBA" id="ARBA00022452"/>
    </source>
</evidence>
<dbReference type="SUPFAM" id="SSF56954">
    <property type="entry name" value="Outer membrane efflux proteins (OEP)"/>
    <property type="match status" value="1"/>
</dbReference>
<comment type="caution">
    <text evidence="8">The sequence shown here is derived from an EMBL/GenBank/DDBJ whole genome shotgun (WGS) entry which is preliminary data.</text>
</comment>
<comment type="subcellular location">
    <subcellularLocation>
        <location evidence="1">Cell outer membrane</location>
    </subcellularLocation>
</comment>
<organism evidence="8 9">
    <name type="scientific">Eiseniibacteriota bacterium</name>
    <dbReference type="NCBI Taxonomy" id="2212470"/>
    <lineage>
        <taxon>Bacteria</taxon>
        <taxon>Candidatus Eiseniibacteriota</taxon>
    </lineage>
</organism>
<dbReference type="InterPro" id="IPR003423">
    <property type="entry name" value="OMP_efflux"/>
</dbReference>
<protein>
    <submittedName>
        <fullName evidence="8">TolC family protein</fullName>
    </submittedName>
</protein>
<dbReference type="EMBL" id="VBOY01000086">
    <property type="protein sequence ID" value="TMQ64445.1"/>
    <property type="molecule type" value="Genomic_DNA"/>
</dbReference>
<evidence type="ECO:0000256" key="2">
    <source>
        <dbReference type="ARBA" id="ARBA00007613"/>
    </source>
</evidence>
<dbReference type="AlphaFoldDB" id="A0A538TLH7"/>
<comment type="similarity">
    <text evidence="2">Belongs to the outer membrane factor (OMF) (TC 1.B.17) family.</text>
</comment>
<proteinExistence type="inferred from homology"/>
<evidence type="ECO:0000256" key="5">
    <source>
        <dbReference type="ARBA" id="ARBA00022692"/>
    </source>
</evidence>
<evidence type="ECO:0000256" key="7">
    <source>
        <dbReference type="ARBA" id="ARBA00023237"/>
    </source>
</evidence>
<reference evidence="8 9" key="1">
    <citation type="journal article" date="2019" name="Nat. Microbiol.">
        <title>Mediterranean grassland soil C-N compound turnover is dependent on rainfall and depth, and is mediated by genomically divergent microorganisms.</title>
        <authorList>
            <person name="Diamond S."/>
            <person name="Andeer P.F."/>
            <person name="Li Z."/>
            <person name="Crits-Christoph A."/>
            <person name="Burstein D."/>
            <person name="Anantharaman K."/>
            <person name="Lane K.R."/>
            <person name="Thomas B.C."/>
            <person name="Pan C."/>
            <person name="Northen T.R."/>
            <person name="Banfield J.F."/>
        </authorList>
    </citation>
    <scope>NUCLEOTIDE SEQUENCE [LARGE SCALE GENOMIC DNA]</scope>
    <source>
        <strain evidence="8">WS_8</strain>
    </source>
</reference>
<dbReference type="InterPro" id="IPR051906">
    <property type="entry name" value="TolC-like"/>
</dbReference>
<dbReference type="GO" id="GO:0015288">
    <property type="term" value="F:porin activity"/>
    <property type="evidence" value="ECO:0007669"/>
    <property type="project" value="TreeGrafter"/>
</dbReference>
<dbReference type="Gene3D" id="1.20.1600.10">
    <property type="entry name" value="Outer membrane efflux proteins (OEP)"/>
    <property type="match status" value="1"/>
</dbReference>
<evidence type="ECO:0000313" key="8">
    <source>
        <dbReference type="EMBL" id="TMQ64445.1"/>
    </source>
</evidence>
<evidence type="ECO:0000256" key="6">
    <source>
        <dbReference type="ARBA" id="ARBA00023136"/>
    </source>
</evidence>
<gene>
    <name evidence="8" type="ORF">E6K78_09165</name>
</gene>
<dbReference type="Proteomes" id="UP000316609">
    <property type="component" value="Unassembled WGS sequence"/>
</dbReference>
<keyword evidence="5" id="KW-0812">Transmembrane</keyword>
<dbReference type="GO" id="GO:1990281">
    <property type="term" value="C:efflux pump complex"/>
    <property type="evidence" value="ECO:0007669"/>
    <property type="project" value="TreeGrafter"/>
</dbReference>
<dbReference type="Pfam" id="PF02321">
    <property type="entry name" value="OEP"/>
    <property type="match status" value="2"/>
</dbReference>
<keyword evidence="4" id="KW-1134">Transmembrane beta strand</keyword>
<accession>A0A538TLH7</accession>
<dbReference type="PANTHER" id="PTHR30026">
    <property type="entry name" value="OUTER MEMBRANE PROTEIN TOLC"/>
    <property type="match status" value="1"/>
</dbReference>
<keyword evidence="6" id="KW-0472">Membrane</keyword>
<keyword evidence="7" id="KW-0998">Cell outer membrane</keyword>
<dbReference type="GO" id="GO:0009279">
    <property type="term" value="C:cell outer membrane"/>
    <property type="evidence" value="ECO:0007669"/>
    <property type="project" value="UniProtKB-SubCell"/>
</dbReference>
<evidence type="ECO:0000256" key="1">
    <source>
        <dbReference type="ARBA" id="ARBA00004442"/>
    </source>
</evidence>
<keyword evidence="3" id="KW-0813">Transport</keyword>
<name>A0A538TLH7_UNCEI</name>
<evidence type="ECO:0000313" key="9">
    <source>
        <dbReference type="Proteomes" id="UP000316609"/>
    </source>
</evidence>
<dbReference type="PANTHER" id="PTHR30026:SF20">
    <property type="entry name" value="OUTER MEMBRANE PROTEIN TOLC"/>
    <property type="match status" value="1"/>
</dbReference>
<evidence type="ECO:0000256" key="3">
    <source>
        <dbReference type="ARBA" id="ARBA00022448"/>
    </source>
</evidence>
<sequence length="459" mass="48887">MRFCRATPMRGSERSRRSMKCVQAALAAAFVVAGVGSTPRTSHALDLETALGQVDAANPSLASHRALVDAARRRVAPAGAWESPMLELGVVNVPATGRFDTDPMTMKMVGLSQRVPVFGANRLARRAGGEAFDAEIAATEAFRYETLGSAWEAYADAYYGSELVRVAETHRDGLKRLVEAARARYAAGKGRLEEVLAGEAEQARLLADLASFQAEEASGRARLGAMRGLDAAPADEELKAPPAVVVPVKADDWLAAVTPTHPQLKQLDAKASGYHLLGRAARRKAWPDLELKGSYGFRERLSPAVSGIAGGETQDNMWSASVELALPIFAGHRPGPEGAEMDALAQAAEAERRAAELDLKQQVSAAWAQAHGAQSAASLLDEVTVAARRRAVDAAWVSYAAGATDLWRVLEVSHSLYADEVALARARRDLVRTEARLVALTGRTDLLGVPLSGAVGDKR</sequence>